<dbReference type="EMBL" id="CP015136">
    <property type="protein sequence ID" value="AMY07716.1"/>
    <property type="molecule type" value="Genomic_DNA"/>
</dbReference>
<reference evidence="2" key="2">
    <citation type="submission" date="2016-04" db="EMBL/GenBank/DDBJ databases">
        <title>First Complete Genome Sequence of a Subdivision 6 Acidobacterium.</title>
        <authorList>
            <person name="Huang S."/>
            <person name="Vieira S."/>
            <person name="Bunk B."/>
            <person name="Riedel T."/>
            <person name="Sproeer C."/>
            <person name="Overmann J."/>
        </authorList>
    </citation>
    <scope>NUCLEOTIDE SEQUENCE [LARGE SCALE GENOMIC DNA]</scope>
    <source>
        <strain evidence="2">DSM 100886 HEG_-6_39</strain>
    </source>
</reference>
<evidence type="ECO:0000313" key="1">
    <source>
        <dbReference type="EMBL" id="AMY07716.1"/>
    </source>
</evidence>
<keyword evidence="2" id="KW-1185">Reference proteome</keyword>
<organism evidence="1 2">
    <name type="scientific">Luteitalea pratensis</name>
    <dbReference type="NCBI Taxonomy" id="1855912"/>
    <lineage>
        <taxon>Bacteria</taxon>
        <taxon>Pseudomonadati</taxon>
        <taxon>Acidobacteriota</taxon>
        <taxon>Vicinamibacteria</taxon>
        <taxon>Vicinamibacterales</taxon>
        <taxon>Vicinamibacteraceae</taxon>
        <taxon>Luteitalea</taxon>
    </lineage>
</organism>
<dbReference type="RefSeq" id="WP_110169635.1">
    <property type="nucleotide sequence ID" value="NZ_CP015136.1"/>
</dbReference>
<name>A0A143PH23_LUTPR</name>
<gene>
    <name evidence="1" type="ORF">LuPra_00896</name>
</gene>
<dbReference type="Proteomes" id="UP000076079">
    <property type="component" value="Chromosome"/>
</dbReference>
<protein>
    <submittedName>
        <fullName evidence="1">Uncharacterized protein</fullName>
    </submittedName>
</protein>
<dbReference type="AlphaFoldDB" id="A0A143PH23"/>
<dbReference type="KEGG" id="abac:LuPra_00896"/>
<reference evidence="1 2" key="1">
    <citation type="journal article" date="2016" name="Genome Announc.">
        <title>First Complete Genome Sequence of a Subdivision 6 Acidobacterium Strain.</title>
        <authorList>
            <person name="Huang S."/>
            <person name="Vieira S."/>
            <person name="Bunk B."/>
            <person name="Riedel T."/>
            <person name="Sproer C."/>
            <person name="Overmann J."/>
        </authorList>
    </citation>
    <scope>NUCLEOTIDE SEQUENCE [LARGE SCALE GENOMIC DNA]</scope>
    <source>
        <strain evidence="2">DSM 100886 HEG_-6_39</strain>
    </source>
</reference>
<evidence type="ECO:0000313" key="2">
    <source>
        <dbReference type="Proteomes" id="UP000076079"/>
    </source>
</evidence>
<proteinExistence type="predicted"/>
<sequence length="358" mass="39693">MMLRRVARAAPGTVVAVLLGIVCHATVRERPIEVGDPRTVLREQLQLSDADLSALVQGRAIAKTLTSSAPREMTTAGGVRIRGSAMARFVSQFKTLEGFRTSQFVLQIEKFGQEPHVRDLDTLTLDPEDVESLRTCRVGACDVQLSADDIRRFSLVNWRSTTAARDAASLYRTILFEHLVRYRATGTKGLAHYQDREPGVSLAHETQSLLDARPSLLDHATGLREHIRQYPSHPDPHTEDFFYWSKEVFGFKPVVGLNHVGVHTDPTSGRVTILTIQIYASHYIEGSLGINALMPDRGSKETAFYWVYVNRARVGRLGGLLGTIARPIVQHRARSGLMKSLVQTKQRFEAAGGVPSSQ</sequence>
<accession>A0A143PH23</accession>